<dbReference type="EMBL" id="LHQQ01000079">
    <property type="protein sequence ID" value="KOS43549.1"/>
    <property type="molecule type" value="Genomic_DNA"/>
</dbReference>
<keyword evidence="3" id="KW-1185">Reference proteome</keyword>
<sequence length="286" mass="31567">METSERRVVPLGVAGELAVGGPQLSTGYLNKPKETAQVFVQDKMFGRLYHTGDKVRVVWSESGQRRIEFLGRISTDQVKINGRRVELPEIENVLSRVDGAAHVAVLVSKSKLVACLTPWEDAADKHRIEARCRAEAEKYLPPWMRPLQPVCRPGDETIADGTSMQSALSTSALFLHELMHMVNGAEDIKFANLSNGKFEAAYGAVLTGSPALADPDKAADNADNYMWFATAMYLPQYDWSRVISGKRRANGAARRSIPAEAPGWKHTHHLGKHAHHMQEGDGDDLL</sequence>
<evidence type="ECO:0000313" key="3">
    <source>
        <dbReference type="Proteomes" id="UP000037696"/>
    </source>
</evidence>
<accession>A0A0M9WG31</accession>
<dbReference type="OrthoDB" id="4323284at2759"/>
<dbReference type="GO" id="GO:0043041">
    <property type="term" value="P:amino acid activation for nonribosomal peptide biosynthetic process"/>
    <property type="evidence" value="ECO:0007669"/>
    <property type="project" value="TreeGrafter"/>
</dbReference>
<dbReference type="Gene3D" id="2.30.38.10">
    <property type="entry name" value="Luciferase, Domain 3"/>
    <property type="match status" value="1"/>
</dbReference>
<feature type="region of interest" description="Disordered" evidence="1">
    <location>
        <begin position="250"/>
        <end position="286"/>
    </location>
</feature>
<name>A0A0M9WG31_9EURO</name>
<organism evidence="2 3">
    <name type="scientific">Penicillium nordicum</name>
    <dbReference type="NCBI Taxonomy" id="229535"/>
    <lineage>
        <taxon>Eukaryota</taxon>
        <taxon>Fungi</taxon>
        <taxon>Dikarya</taxon>
        <taxon>Ascomycota</taxon>
        <taxon>Pezizomycotina</taxon>
        <taxon>Eurotiomycetes</taxon>
        <taxon>Eurotiomycetidae</taxon>
        <taxon>Eurotiales</taxon>
        <taxon>Aspergillaceae</taxon>
        <taxon>Penicillium</taxon>
    </lineage>
</organism>
<dbReference type="SUPFAM" id="SSF56801">
    <property type="entry name" value="Acetyl-CoA synthetase-like"/>
    <property type="match status" value="1"/>
</dbReference>
<feature type="compositionally biased region" description="Basic residues" evidence="1">
    <location>
        <begin position="265"/>
        <end position="275"/>
    </location>
</feature>
<dbReference type="STRING" id="229535.A0A0M9WG31"/>
<comment type="caution">
    <text evidence="2">The sequence shown here is derived from an EMBL/GenBank/DDBJ whole genome shotgun (WGS) entry which is preliminary data.</text>
</comment>
<reference evidence="2 3" key="1">
    <citation type="submission" date="2015-08" db="EMBL/GenBank/DDBJ databases">
        <title>Genome sequencing of Penicillium nordicum.</title>
        <authorList>
            <person name="Nguyen H.D."/>
            <person name="Seifert K.A."/>
        </authorList>
    </citation>
    <scope>NUCLEOTIDE SEQUENCE [LARGE SCALE GENOMIC DNA]</scope>
    <source>
        <strain evidence="2 3">DAOMC 185683</strain>
    </source>
</reference>
<dbReference type="Gene3D" id="3.30.300.30">
    <property type="match status" value="1"/>
</dbReference>
<proteinExistence type="predicted"/>
<dbReference type="GO" id="GO:0044550">
    <property type="term" value="P:secondary metabolite biosynthetic process"/>
    <property type="evidence" value="ECO:0007669"/>
    <property type="project" value="TreeGrafter"/>
</dbReference>
<dbReference type="GO" id="GO:0005737">
    <property type="term" value="C:cytoplasm"/>
    <property type="evidence" value="ECO:0007669"/>
    <property type="project" value="TreeGrafter"/>
</dbReference>
<gene>
    <name evidence="2" type="ORF">ACN38_g5544</name>
</gene>
<dbReference type="PANTHER" id="PTHR45527:SF1">
    <property type="entry name" value="FATTY ACID SYNTHASE"/>
    <property type="match status" value="1"/>
</dbReference>
<dbReference type="InterPro" id="IPR045851">
    <property type="entry name" value="AMP-bd_C_sf"/>
</dbReference>
<dbReference type="AlphaFoldDB" id="A0A0M9WG31"/>
<evidence type="ECO:0000313" key="2">
    <source>
        <dbReference type="EMBL" id="KOS43549.1"/>
    </source>
</evidence>
<dbReference type="PANTHER" id="PTHR45527">
    <property type="entry name" value="NONRIBOSOMAL PEPTIDE SYNTHETASE"/>
    <property type="match status" value="1"/>
</dbReference>
<protein>
    <submittedName>
        <fullName evidence="2">Uncharacterized protein</fullName>
    </submittedName>
</protein>
<dbReference type="Proteomes" id="UP000037696">
    <property type="component" value="Unassembled WGS sequence"/>
</dbReference>
<dbReference type="GO" id="GO:0031177">
    <property type="term" value="F:phosphopantetheine binding"/>
    <property type="evidence" value="ECO:0007669"/>
    <property type="project" value="TreeGrafter"/>
</dbReference>
<evidence type="ECO:0000256" key="1">
    <source>
        <dbReference type="SAM" id="MobiDB-lite"/>
    </source>
</evidence>